<evidence type="ECO:0000256" key="1">
    <source>
        <dbReference type="ARBA" id="ARBA00000847"/>
    </source>
</evidence>
<dbReference type="GO" id="GO:0019693">
    <property type="term" value="P:ribose phosphate metabolic process"/>
    <property type="evidence" value="ECO:0007669"/>
    <property type="project" value="TreeGrafter"/>
</dbReference>
<gene>
    <name evidence="9" type="ORF">DW352_14420</name>
</gene>
<evidence type="ECO:0000313" key="10">
    <source>
        <dbReference type="Proteomes" id="UP000254889"/>
    </source>
</evidence>
<dbReference type="PROSITE" id="PS51462">
    <property type="entry name" value="NUDIX"/>
    <property type="match status" value="1"/>
</dbReference>
<dbReference type="EMBL" id="CP031417">
    <property type="protein sequence ID" value="AXK81608.1"/>
    <property type="molecule type" value="Genomic_DNA"/>
</dbReference>
<sequence>MPDFPKITSRRTIDVSPWMKIVEREVAFTAEGKPELYHAVGQQDYIAIVALTPEGLIPIVRQYRPAVEGFTWELPAGMTDPGEEPAETCRRELLEETALPARAVHTLGTFAPCTARLSNRVHSFFVETGPRQADHPGEAGIEVKLVSPADLAELIRTGAFTLQLHIGALMLAGMHGFIDFHAFKTP</sequence>
<comment type="catalytic activity">
    <reaction evidence="1">
        <text>GDP-alpha-D-mannose + H2O = alpha-D-mannose 1-phosphate + GMP + 2 H(+)</text>
        <dbReference type="Rhea" id="RHEA:27978"/>
        <dbReference type="ChEBI" id="CHEBI:15377"/>
        <dbReference type="ChEBI" id="CHEBI:15378"/>
        <dbReference type="ChEBI" id="CHEBI:57527"/>
        <dbReference type="ChEBI" id="CHEBI:58115"/>
        <dbReference type="ChEBI" id="CHEBI:58409"/>
    </reaction>
</comment>
<evidence type="ECO:0000313" key="9">
    <source>
        <dbReference type="EMBL" id="AXK81608.1"/>
    </source>
</evidence>
<dbReference type="Gene3D" id="3.90.79.10">
    <property type="entry name" value="Nucleoside Triphosphate Pyrophosphohydrolase"/>
    <property type="match status" value="1"/>
</dbReference>
<feature type="domain" description="Nudix hydrolase" evidence="8">
    <location>
        <begin position="41"/>
        <end position="170"/>
    </location>
</feature>
<dbReference type="PANTHER" id="PTHR11839">
    <property type="entry name" value="UDP/ADP-SUGAR PYROPHOSPHATASE"/>
    <property type="match status" value="1"/>
</dbReference>
<dbReference type="PANTHER" id="PTHR11839:SF18">
    <property type="entry name" value="NUDIX HYDROLASE DOMAIN-CONTAINING PROTEIN"/>
    <property type="match status" value="1"/>
</dbReference>
<evidence type="ECO:0000256" key="3">
    <source>
        <dbReference type="ARBA" id="ARBA00007275"/>
    </source>
</evidence>
<dbReference type="InterPro" id="IPR000086">
    <property type="entry name" value="NUDIX_hydrolase_dom"/>
</dbReference>
<dbReference type="RefSeq" id="WP_115691987.1">
    <property type="nucleotide sequence ID" value="NZ_CP031417.1"/>
</dbReference>
<dbReference type="KEGG" id="ptaw:DW352_14420"/>
<dbReference type="CDD" id="cd03424">
    <property type="entry name" value="NUDIX_ADPRase_Nudt5_UGPPase_Nudt14"/>
    <property type="match status" value="1"/>
</dbReference>
<evidence type="ECO:0000256" key="5">
    <source>
        <dbReference type="ARBA" id="ARBA00022801"/>
    </source>
</evidence>
<dbReference type="Pfam" id="PF00293">
    <property type="entry name" value="NUDIX"/>
    <property type="match status" value="1"/>
</dbReference>
<protein>
    <recommendedName>
        <fullName evidence="4">GDP-mannose pyrophosphatase</fullName>
    </recommendedName>
    <alternativeName>
        <fullName evidence="6">GDP-mannose hydrolase</fullName>
    </alternativeName>
    <alternativeName>
        <fullName evidence="7">GDPMK</fullName>
    </alternativeName>
</protein>
<evidence type="ECO:0000256" key="2">
    <source>
        <dbReference type="ARBA" id="ARBA00001946"/>
    </source>
</evidence>
<dbReference type="OrthoDB" id="9806150at2"/>
<comment type="cofactor">
    <cofactor evidence="2">
        <name>Mg(2+)</name>
        <dbReference type="ChEBI" id="CHEBI:18420"/>
    </cofactor>
</comment>
<reference evidence="9 10" key="1">
    <citation type="submission" date="2018-07" db="EMBL/GenBank/DDBJ databases">
        <authorList>
            <person name="Quirk P.G."/>
            <person name="Krulwich T.A."/>
        </authorList>
    </citation>
    <scope>NUCLEOTIDE SEQUENCE [LARGE SCALE GENOMIC DNA]</scope>
    <source>
        <strain evidence="9 10">CC-BB4</strain>
    </source>
</reference>
<evidence type="ECO:0000256" key="7">
    <source>
        <dbReference type="ARBA" id="ARBA00032272"/>
    </source>
</evidence>
<dbReference type="InterPro" id="IPR015797">
    <property type="entry name" value="NUDIX_hydrolase-like_dom_sf"/>
</dbReference>
<name>A0A345ZXG1_9HYPH</name>
<dbReference type="SUPFAM" id="SSF55811">
    <property type="entry name" value="Nudix"/>
    <property type="match status" value="1"/>
</dbReference>
<evidence type="ECO:0000259" key="8">
    <source>
        <dbReference type="PROSITE" id="PS51462"/>
    </source>
</evidence>
<keyword evidence="5 9" id="KW-0378">Hydrolase</keyword>
<keyword evidence="10" id="KW-1185">Reference proteome</keyword>
<accession>A0A345ZXG1</accession>
<comment type="similarity">
    <text evidence="3">Belongs to the Nudix hydrolase family. NudK subfamily.</text>
</comment>
<dbReference type="AlphaFoldDB" id="A0A345ZXG1"/>
<evidence type="ECO:0000256" key="4">
    <source>
        <dbReference type="ARBA" id="ARBA00016377"/>
    </source>
</evidence>
<dbReference type="GO" id="GO:0006753">
    <property type="term" value="P:nucleoside phosphate metabolic process"/>
    <property type="evidence" value="ECO:0007669"/>
    <property type="project" value="TreeGrafter"/>
</dbReference>
<dbReference type="GO" id="GO:0016787">
    <property type="term" value="F:hydrolase activity"/>
    <property type="evidence" value="ECO:0007669"/>
    <property type="project" value="UniProtKB-KW"/>
</dbReference>
<evidence type="ECO:0000256" key="6">
    <source>
        <dbReference type="ARBA" id="ARBA00032162"/>
    </source>
</evidence>
<organism evidence="9 10">
    <name type="scientific">Pseudolabrys taiwanensis</name>
    <dbReference type="NCBI Taxonomy" id="331696"/>
    <lineage>
        <taxon>Bacteria</taxon>
        <taxon>Pseudomonadati</taxon>
        <taxon>Pseudomonadota</taxon>
        <taxon>Alphaproteobacteria</taxon>
        <taxon>Hyphomicrobiales</taxon>
        <taxon>Xanthobacteraceae</taxon>
        <taxon>Pseudolabrys</taxon>
    </lineage>
</organism>
<dbReference type="Proteomes" id="UP000254889">
    <property type="component" value="Chromosome"/>
</dbReference>
<proteinExistence type="inferred from homology"/>